<keyword evidence="2 9" id="KW-0813">Transport</keyword>
<feature type="transmembrane region" description="Helical" evidence="9">
    <location>
        <begin position="38"/>
        <end position="58"/>
    </location>
</feature>
<comment type="subcellular location">
    <subcellularLocation>
        <location evidence="9">Cell inner membrane</location>
        <topology evidence="9">Multi-pass membrane protein</topology>
    </subcellularLocation>
    <subcellularLocation>
        <location evidence="1">Endomembrane system</location>
        <topology evidence="1">Multi-pass membrane protein</topology>
    </subcellularLocation>
</comment>
<dbReference type="PIRSF" id="PIRSF006102">
    <property type="entry name" value="NQR_DE"/>
    <property type="match status" value="1"/>
</dbReference>
<keyword evidence="4 9" id="KW-0812">Transmembrane</keyword>
<evidence type="ECO:0000256" key="1">
    <source>
        <dbReference type="ARBA" id="ARBA00004127"/>
    </source>
</evidence>
<dbReference type="EC" id="7.-.-.-" evidence="9"/>
<dbReference type="InterPro" id="IPR011293">
    <property type="entry name" value="Ion_transpt_RnfA/RsxA"/>
</dbReference>
<keyword evidence="9" id="KW-1003">Cell membrane</keyword>
<comment type="function">
    <text evidence="9">Part of a membrane-bound complex that couples electron transfer with translocation of ions across the membrane.</text>
</comment>
<sequence>MREYLFILLAATLVNNVILTRFLGLCPFMGVSNKLDSALGMGMATTFVLTLAVAASWLLEHYILVPLDIVYLRILAFILVIAALVQFTEMFIQKVSPVLYRTLGIYLPLITTNCAVFGMALLNVQQGHDFLSSLLYGFGSALGFTLVLMMFAGLRERLALSSVPAAFTGVPIAFITAGLLALAFMGFAGLPVK</sequence>
<feature type="transmembrane region" description="Helical" evidence="9">
    <location>
        <begin position="6"/>
        <end position="26"/>
    </location>
</feature>
<dbReference type="InterPro" id="IPR003667">
    <property type="entry name" value="NqrDE/RnfAE"/>
</dbReference>
<keyword evidence="3 9" id="KW-0997">Cell inner membrane</keyword>
<dbReference type="HAMAP" id="MF_00459">
    <property type="entry name" value="RsxA_RnfA"/>
    <property type="match status" value="1"/>
</dbReference>
<dbReference type="NCBIfam" id="NF003481">
    <property type="entry name" value="PRK05151.1"/>
    <property type="match status" value="1"/>
</dbReference>
<dbReference type="EMBL" id="CBTK010000018">
    <property type="protein sequence ID" value="CDH43292.1"/>
    <property type="molecule type" value="Genomic_DNA"/>
</dbReference>
<dbReference type="OrthoDB" id="9803631at2"/>
<evidence type="ECO:0000256" key="5">
    <source>
        <dbReference type="ARBA" id="ARBA00022967"/>
    </source>
</evidence>
<dbReference type="Proteomes" id="UP000019184">
    <property type="component" value="Unassembled WGS sequence"/>
</dbReference>
<proteinExistence type="inferred from homology"/>
<gene>
    <name evidence="10" type="primary">rsxA</name>
    <name evidence="9" type="synonym">rnfA</name>
    <name evidence="10" type="ORF">BN874_1140022</name>
</gene>
<feature type="transmembrane region" description="Helical" evidence="9">
    <location>
        <begin position="103"/>
        <end position="122"/>
    </location>
</feature>
<feature type="transmembrane region" description="Helical" evidence="9">
    <location>
        <begin position="70"/>
        <end position="91"/>
    </location>
</feature>
<dbReference type="GO" id="GO:0022900">
    <property type="term" value="P:electron transport chain"/>
    <property type="evidence" value="ECO:0007669"/>
    <property type="project" value="UniProtKB-UniRule"/>
</dbReference>
<evidence type="ECO:0000256" key="6">
    <source>
        <dbReference type="ARBA" id="ARBA00022982"/>
    </source>
</evidence>
<dbReference type="Pfam" id="PF02508">
    <property type="entry name" value="Rnf-Nqr"/>
    <property type="match status" value="1"/>
</dbReference>
<dbReference type="AlphaFoldDB" id="A0A7U7G8S4"/>
<evidence type="ECO:0000256" key="8">
    <source>
        <dbReference type="ARBA" id="ARBA00023136"/>
    </source>
</evidence>
<dbReference type="GO" id="GO:0012505">
    <property type="term" value="C:endomembrane system"/>
    <property type="evidence" value="ECO:0007669"/>
    <property type="project" value="UniProtKB-SubCell"/>
</dbReference>
<evidence type="ECO:0000256" key="7">
    <source>
        <dbReference type="ARBA" id="ARBA00022989"/>
    </source>
</evidence>
<dbReference type="InterPro" id="IPR050133">
    <property type="entry name" value="NqrDE/RnfAE_oxidrdctase"/>
</dbReference>
<comment type="subunit">
    <text evidence="9">The complex is composed of six subunits: RnfA, RnfB, RnfC, RnfD, RnfE and RnfG.</text>
</comment>
<organism evidence="10 11">
    <name type="scientific">Candidatus Contendobacter odensis Run_B_J11</name>
    <dbReference type="NCBI Taxonomy" id="1400861"/>
    <lineage>
        <taxon>Bacteria</taxon>
        <taxon>Pseudomonadati</taxon>
        <taxon>Pseudomonadota</taxon>
        <taxon>Gammaproteobacteria</taxon>
        <taxon>Candidatus Competibacteraceae</taxon>
        <taxon>Candidatus Contendibacter</taxon>
    </lineage>
</organism>
<feature type="transmembrane region" description="Helical" evidence="9">
    <location>
        <begin position="134"/>
        <end position="154"/>
    </location>
</feature>
<evidence type="ECO:0000256" key="3">
    <source>
        <dbReference type="ARBA" id="ARBA00022519"/>
    </source>
</evidence>
<reference evidence="10 11" key="1">
    <citation type="journal article" date="2014" name="ISME J.">
        <title>Candidatus Competibacter-lineage genomes retrieved from metagenomes reveal functional metabolic diversity.</title>
        <authorList>
            <person name="McIlroy S.J."/>
            <person name="Albertsen M."/>
            <person name="Andresen E.K."/>
            <person name="Saunders A.M."/>
            <person name="Kristiansen R."/>
            <person name="Stokholm-Bjerregaard M."/>
            <person name="Nielsen K.L."/>
            <person name="Nielsen P.H."/>
        </authorList>
    </citation>
    <scope>NUCLEOTIDE SEQUENCE [LARGE SCALE GENOMIC DNA]</scope>
    <source>
        <strain evidence="10 11">Run_B_J11</strain>
    </source>
</reference>
<keyword evidence="6 9" id="KW-0249">Electron transport</keyword>
<keyword evidence="7 9" id="KW-1133">Transmembrane helix</keyword>
<feature type="transmembrane region" description="Helical" evidence="9">
    <location>
        <begin position="166"/>
        <end position="190"/>
    </location>
</feature>
<keyword evidence="8 9" id="KW-0472">Membrane</keyword>
<accession>A0A7U7G8S4</accession>
<name>A0A7U7G8S4_9GAMM</name>
<evidence type="ECO:0000313" key="11">
    <source>
        <dbReference type="Proteomes" id="UP000019184"/>
    </source>
</evidence>
<comment type="caution">
    <text evidence="10">The sequence shown here is derived from an EMBL/GenBank/DDBJ whole genome shotgun (WGS) entry which is preliminary data.</text>
</comment>
<dbReference type="PANTHER" id="PTHR30335:SF0">
    <property type="entry name" value="ION-TRANSLOCATING OXIDOREDUCTASE COMPLEX SUBUNIT A"/>
    <property type="match status" value="1"/>
</dbReference>
<evidence type="ECO:0000313" key="10">
    <source>
        <dbReference type="EMBL" id="CDH43292.1"/>
    </source>
</evidence>
<dbReference type="NCBIfam" id="TIGR01943">
    <property type="entry name" value="rnfA"/>
    <property type="match status" value="1"/>
</dbReference>
<dbReference type="GO" id="GO:0005886">
    <property type="term" value="C:plasma membrane"/>
    <property type="evidence" value="ECO:0007669"/>
    <property type="project" value="UniProtKB-SubCell"/>
</dbReference>
<dbReference type="RefSeq" id="WP_034430331.1">
    <property type="nucleotide sequence ID" value="NZ_CBTK010000018.1"/>
</dbReference>
<evidence type="ECO:0000256" key="9">
    <source>
        <dbReference type="HAMAP-Rule" id="MF_00459"/>
    </source>
</evidence>
<keyword evidence="11" id="KW-1185">Reference proteome</keyword>
<protein>
    <recommendedName>
        <fullName evidence="9">Ion-translocating oxidoreductase complex subunit A</fullName>
        <ecNumber evidence="9">7.-.-.-</ecNumber>
    </recommendedName>
    <alternativeName>
        <fullName evidence="9">Rnf electron transport complex subunit A</fullName>
    </alternativeName>
</protein>
<comment type="similarity">
    <text evidence="9">Belongs to the NqrDE/RnfAE family.</text>
</comment>
<dbReference type="PANTHER" id="PTHR30335">
    <property type="entry name" value="INTEGRAL MEMBRANE PROTEIN OF SOXR-REDUCING COMPLEX"/>
    <property type="match status" value="1"/>
</dbReference>
<evidence type="ECO:0000256" key="2">
    <source>
        <dbReference type="ARBA" id="ARBA00022448"/>
    </source>
</evidence>
<evidence type="ECO:0000256" key="4">
    <source>
        <dbReference type="ARBA" id="ARBA00022692"/>
    </source>
</evidence>
<keyword evidence="5 9" id="KW-1278">Translocase</keyword>